<sequence length="337" mass="39417">MNEEIFFNDVFAELLKNNKSFSIEYHHQNRRYKEDEFIELIIDSVNGKKSIWQFKSEINKLIKLGLQSLTEVLDGSALQDKLNLLEYFREEFDELKGYVISEEVSYPEFEDEPAGKYTFFRFRDYTISGTIDNDGYLKDSILKKAQGYSKAWLEVIDEGKAKIDFMINQIELLPQSKKLIKDVNTINLFFSWQSDNDIERKFIRKSLSMVVQVFKKAGKTLIIDSDMRDVPGSQDIPNTLFKKIEDCDIFLADVNLVFGSLFRDSVFSPNPNVLIELGYAAAKKGWENIIMAYNVDKRKIEELPFDIRQRSILWYNSENIDDLNRKIIHAIKKISKQ</sequence>
<dbReference type="Proteomes" id="UP000182826">
    <property type="component" value="Unassembled WGS sequence"/>
</dbReference>
<protein>
    <recommendedName>
        <fullName evidence="3">CD-NTase-associated protein 12/Pycsar effector protein TIR domain-containing protein</fullName>
    </recommendedName>
</protein>
<keyword evidence="2" id="KW-1185">Reference proteome</keyword>
<comment type="caution">
    <text evidence="1">The sequence shown here is derived from an EMBL/GenBank/DDBJ whole genome shotgun (WGS) entry which is preliminary data.</text>
</comment>
<evidence type="ECO:0000313" key="2">
    <source>
        <dbReference type="Proteomes" id="UP000182826"/>
    </source>
</evidence>
<proteinExistence type="predicted"/>
<name>A0A1J7BPI6_FLAJO</name>
<dbReference type="OrthoDB" id="8910972at2"/>
<dbReference type="EMBL" id="MLFK01000009">
    <property type="protein sequence ID" value="OIV40611.1"/>
    <property type="molecule type" value="Genomic_DNA"/>
</dbReference>
<organism evidence="1 2">
    <name type="scientific">Flavobacterium johnsoniae</name>
    <name type="common">Cytophaga johnsonae</name>
    <dbReference type="NCBI Taxonomy" id="986"/>
    <lineage>
        <taxon>Bacteria</taxon>
        <taxon>Pseudomonadati</taxon>
        <taxon>Bacteroidota</taxon>
        <taxon>Flavobacteriia</taxon>
        <taxon>Flavobacteriales</taxon>
        <taxon>Flavobacteriaceae</taxon>
        <taxon>Flavobacterium</taxon>
    </lineage>
</organism>
<evidence type="ECO:0000313" key="1">
    <source>
        <dbReference type="EMBL" id="OIV40611.1"/>
    </source>
</evidence>
<dbReference type="RefSeq" id="WP_071637813.1">
    <property type="nucleotide sequence ID" value="NZ_MLFK01000009.1"/>
</dbReference>
<reference evidence="1 2" key="1">
    <citation type="submission" date="2016-10" db="EMBL/GenBank/DDBJ databases">
        <title>Draft Genome Sequence of Rhizobacteria Flavobacterium johnsoniae CI04.</title>
        <authorList>
            <person name="Bravo J.I."/>
            <person name="Lozano G.L."/>
            <person name="Handelsman J."/>
        </authorList>
    </citation>
    <scope>NUCLEOTIDE SEQUENCE [LARGE SCALE GENOMIC DNA]</scope>
    <source>
        <strain evidence="1 2">CI04</strain>
    </source>
</reference>
<accession>A0A1J7BPI6</accession>
<gene>
    <name evidence="1" type="ORF">BKM63_17245</name>
</gene>
<evidence type="ECO:0008006" key="3">
    <source>
        <dbReference type="Google" id="ProtNLM"/>
    </source>
</evidence>
<dbReference type="AlphaFoldDB" id="A0A1J7BPI6"/>